<name>A0A5C6G948_METRR</name>
<organism evidence="2 3">
    <name type="scientific">Metarhizium rileyi (strain RCEF 4871)</name>
    <name type="common">Nomuraea rileyi</name>
    <dbReference type="NCBI Taxonomy" id="1649241"/>
    <lineage>
        <taxon>Eukaryota</taxon>
        <taxon>Fungi</taxon>
        <taxon>Dikarya</taxon>
        <taxon>Ascomycota</taxon>
        <taxon>Pezizomycotina</taxon>
        <taxon>Sordariomycetes</taxon>
        <taxon>Hypocreomycetidae</taxon>
        <taxon>Hypocreales</taxon>
        <taxon>Clavicipitaceae</taxon>
        <taxon>Metarhizium</taxon>
    </lineage>
</organism>
<proteinExistence type="predicted"/>
<comment type="caution">
    <text evidence="2">The sequence shown here is derived from an EMBL/GenBank/DDBJ whole genome shotgun (WGS) entry which is preliminary data.</text>
</comment>
<evidence type="ECO:0000313" key="3">
    <source>
        <dbReference type="Proteomes" id="UP000317257"/>
    </source>
</evidence>
<feature type="signal peptide" evidence="1">
    <location>
        <begin position="1"/>
        <end position="25"/>
    </location>
</feature>
<dbReference type="EMBL" id="SBHS01000023">
    <property type="protein sequence ID" value="TWU72851.1"/>
    <property type="molecule type" value="Genomic_DNA"/>
</dbReference>
<accession>A0A5C6G948</accession>
<reference evidence="3" key="1">
    <citation type="submission" date="2018-12" db="EMBL/GenBank/DDBJ databases">
        <title>The complete genome of Metarhizium rileyi, a key fungal pathogen of Lepidoptera.</title>
        <authorList>
            <person name="Binneck E."/>
            <person name="Lastra C.C.L."/>
            <person name="Sosa-Gomez D.R."/>
        </authorList>
    </citation>
    <scope>NUCLEOTIDE SEQUENCE [LARGE SCALE GENOMIC DNA]</scope>
    <source>
        <strain evidence="3">Cep018-CH2</strain>
    </source>
</reference>
<dbReference type="PANTHER" id="PTHR39603">
    <property type="entry name" value="CYANOVIRIN-N DOMAIN-CONTAINING PROTEIN"/>
    <property type="match status" value="1"/>
</dbReference>
<evidence type="ECO:0000256" key="1">
    <source>
        <dbReference type="SAM" id="SignalP"/>
    </source>
</evidence>
<feature type="chain" id="PRO_5022809313" evidence="1">
    <location>
        <begin position="26"/>
        <end position="178"/>
    </location>
</feature>
<sequence length="178" mass="18865">MTPVARLSSMILGLASFGVARGLAAANREVVPGPGLPSLAELGITSADLYNMGRPVESSMSDTSFTSQYGAKCGPDGDAYVDVDDIIACYHYLRRLNQNCVVPDNHKPSYFCVAGAGKVTGQSVTPHSTSSPCRNVAKTVLWTIDHCTRPDRTVAGVGKAWGNGDLLVGSFNKDYTLH</sequence>
<evidence type="ECO:0000313" key="2">
    <source>
        <dbReference type="EMBL" id="TWU72851.1"/>
    </source>
</evidence>
<gene>
    <name evidence="2" type="ORF">ED733_002883</name>
</gene>
<dbReference type="PANTHER" id="PTHR39603:SF1">
    <property type="entry name" value="CYANOVIRIN-N DOMAIN-CONTAINING PROTEIN"/>
    <property type="match status" value="1"/>
</dbReference>
<keyword evidence="1" id="KW-0732">Signal</keyword>
<dbReference type="AlphaFoldDB" id="A0A5C6G948"/>
<protein>
    <submittedName>
        <fullName evidence="2">Uncharacterized protein</fullName>
    </submittedName>
</protein>
<dbReference type="Proteomes" id="UP000317257">
    <property type="component" value="Unassembled WGS sequence"/>
</dbReference>